<evidence type="ECO:0000256" key="5">
    <source>
        <dbReference type="SAM" id="MobiDB-lite"/>
    </source>
</evidence>
<feature type="region of interest" description="Disordered" evidence="5">
    <location>
        <begin position="363"/>
        <end position="385"/>
    </location>
</feature>
<gene>
    <name evidence="8" type="ORF">PPYR_00418</name>
</gene>
<keyword evidence="3 6" id="KW-0732">Signal</keyword>
<evidence type="ECO:0000256" key="4">
    <source>
        <dbReference type="ARBA" id="ARBA00022737"/>
    </source>
</evidence>
<dbReference type="Gene3D" id="2.60.120.830">
    <property type="match status" value="1"/>
</dbReference>
<comment type="caution">
    <text evidence="8">The sequence shown here is derived from an EMBL/GenBank/DDBJ whole genome shotgun (WGS) entry which is preliminary data.</text>
</comment>
<dbReference type="InterPro" id="IPR010294">
    <property type="entry name" value="ADAMTS_spacer1"/>
</dbReference>
<dbReference type="GO" id="GO:0031012">
    <property type="term" value="C:extracellular matrix"/>
    <property type="evidence" value="ECO:0007669"/>
    <property type="project" value="TreeGrafter"/>
</dbReference>
<name>A0A5N4B1Q0_PHOPY</name>
<dbReference type="Pfam" id="PF05986">
    <property type="entry name" value="ADAMTS_spacer1"/>
    <property type="match status" value="1"/>
</dbReference>
<dbReference type="AlphaFoldDB" id="A0A5N4B1Q0"/>
<dbReference type="SMART" id="SM00209">
    <property type="entry name" value="TSP1"/>
    <property type="match status" value="6"/>
</dbReference>
<dbReference type="GO" id="GO:0004222">
    <property type="term" value="F:metalloendopeptidase activity"/>
    <property type="evidence" value="ECO:0007669"/>
    <property type="project" value="TreeGrafter"/>
</dbReference>
<evidence type="ECO:0000256" key="6">
    <source>
        <dbReference type="SAM" id="SignalP"/>
    </source>
</evidence>
<dbReference type="InterPro" id="IPR050439">
    <property type="entry name" value="ADAMTS_ADAMTS-like"/>
</dbReference>
<dbReference type="PANTHER" id="PTHR13723">
    <property type="entry name" value="ADAMTS A DISINTEGRIN AND METALLOPROTEASE WITH THROMBOSPONDIN MOTIFS PROTEASE"/>
    <property type="match status" value="1"/>
</dbReference>
<dbReference type="Pfam" id="PF19030">
    <property type="entry name" value="TSP1_ADAMTS"/>
    <property type="match status" value="5"/>
</dbReference>
<reference evidence="8 9" key="1">
    <citation type="journal article" date="2018" name="Elife">
        <title>Firefly genomes illuminate parallel origins of bioluminescence in beetles.</title>
        <authorList>
            <person name="Fallon T.R."/>
            <person name="Lower S.E."/>
            <person name="Chang C.H."/>
            <person name="Bessho-Uehara M."/>
            <person name="Martin G.J."/>
            <person name="Bewick A.J."/>
            <person name="Behringer M."/>
            <person name="Debat H.J."/>
            <person name="Wong I."/>
            <person name="Day J.C."/>
            <person name="Suvorov A."/>
            <person name="Silva C.J."/>
            <person name="Stanger-Hall K.F."/>
            <person name="Hall D.W."/>
            <person name="Schmitz R.J."/>
            <person name="Nelson D.R."/>
            <person name="Lewis S.M."/>
            <person name="Shigenobu S."/>
            <person name="Bybee S.M."/>
            <person name="Larracuente A.M."/>
            <person name="Oba Y."/>
            <person name="Weng J.K."/>
        </authorList>
    </citation>
    <scope>NUCLEOTIDE SEQUENCE [LARGE SCALE GENOMIC DNA]</scope>
    <source>
        <strain evidence="8">1611_PpyrPB1</strain>
        <tissue evidence="8">Whole body</tissue>
    </source>
</reference>
<feature type="signal peptide" evidence="6">
    <location>
        <begin position="1"/>
        <end position="21"/>
    </location>
</feature>
<evidence type="ECO:0000256" key="1">
    <source>
        <dbReference type="ARBA" id="ARBA00004613"/>
    </source>
</evidence>
<dbReference type="GO" id="GO:0030198">
    <property type="term" value="P:extracellular matrix organization"/>
    <property type="evidence" value="ECO:0007669"/>
    <property type="project" value="TreeGrafter"/>
</dbReference>
<dbReference type="GO" id="GO:0006508">
    <property type="term" value="P:proteolysis"/>
    <property type="evidence" value="ECO:0007669"/>
    <property type="project" value="TreeGrafter"/>
</dbReference>
<keyword evidence="4" id="KW-0677">Repeat</keyword>
<comment type="subcellular location">
    <subcellularLocation>
        <location evidence="1">Secreted</location>
    </subcellularLocation>
</comment>
<keyword evidence="2" id="KW-0964">Secreted</keyword>
<dbReference type="PANTHER" id="PTHR13723:SF316">
    <property type="entry name" value="LONELY HEART, ISOFORM A"/>
    <property type="match status" value="1"/>
</dbReference>
<feature type="non-terminal residue" evidence="8">
    <location>
        <position position="1"/>
    </location>
</feature>
<dbReference type="PROSITE" id="PS50900">
    <property type="entry name" value="PLAC"/>
    <property type="match status" value="1"/>
</dbReference>
<dbReference type="Pfam" id="PF08686">
    <property type="entry name" value="PLAC"/>
    <property type="match status" value="1"/>
</dbReference>
<feature type="chain" id="PRO_5024433477" description="PLAC domain-containing protein" evidence="6">
    <location>
        <begin position="22"/>
        <end position="804"/>
    </location>
</feature>
<evidence type="ECO:0000256" key="3">
    <source>
        <dbReference type="ARBA" id="ARBA00022729"/>
    </source>
</evidence>
<keyword evidence="9" id="KW-1185">Reference proteome</keyword>
<dbReference type="InterPro" id="IPR036383">
    <property type="entry name" value="TSP1_rpt_sf"/>
</dbReference>
<dbReference type="InterPro" id="IPR000884">
    <property type="entry name" value="TSP1_rpt"/>
</dbReference>
<evidence type="ECO:0000313" key="8">
    <source>
        <dbReference type="EMBL" id="KAB0803448.1"/>
    </source>
</evidence>
<dbReference type="Proteomes" id="UP000327044">
    <property type="component" value="Unassembled WGS sequence"/>
</dbReference>
<dbReference type="Pfam" id="PF00090">
    <property type="entry name" value="TSP_1"/>
    <property type="match status" value="2"/>
</dbReference>
<evidence type="ECO:0000256" key="2">
    <source>
        <dbReference type="ARBA" id="ARBA00022525"/>
    </source>
</evidence>
<dbReference type="FunCoup" id="A0A5N4B1Q0">
    <property type="interactions" value="35"/>
</dbReference>
<dbReference type="Gene3D" id="2.20.100.10">
    <property type="entry name" value="Thrombospondin type-1 (TSP1) repeat"/>
    <property type="match status" value="5"/>
</dbReference>
<evidence type="ECO:0000259" key="7">
    <source>
        <dbReference type="PROSITE" id="PS50900"/>
    </source>
</evidence>
<dbReference type="PROSITE" id="PS50092">
    <property type="entry name" value="TSP1"/>
    <property type="match status" value="7"/>
</dbReference>
<evidence type="ECO:0000313" key="9">
    <source>
        <dbReference type="Proteomes" id="UP000327044"/>
    </source>
</evidence>
<protein>
    <recommendedName>
        <fullName evidence="7">PLAC domain-containing protein</fullName>
    </recommendedName>
</protein>
<dbReference type="GO" id="GO:0005576">
    <property type="term" value="C:extracellular region"/>
    <property type="evidence" value="ECO:0007669"/>
    <property type="project" value="UniProtKB-SubCell"/>
</dbReference>
<dbReference type="InterPro" id="IPR010909">
    <property type="entry name" value="PLAC"/>
</dbReference>
<accession>A0A5N4B1Q0</accession>
<organism evidence="8 9">
    <name type="scientific">Photinus pyralis</name>
    <name type="common">Common eastern firefly</name>
    <name type="synonym">Lampyris pyralis</name>
    <dbReference type="NCBI Taxonomy" id="7054"/>
    <lineage>
        <taxon>Eukaryota</taxon>
        <taxon>Metazoa</taxon>
        <taxon>Ecdysozoa</taxon>
        <taxon>Arthropoda</taxon>
        <taxon>Hexapoda</taxon>
        <taxon>Insecta</taxon>
        <taxon>Pterygota</taxon>
        <taxon>Neoptera</taxon>
        <taxon>Endopterygota</taxon>
        <taxon>Coleoptera</taxon>
        <taxon>Polyphaga</taxon>
        <taxon>Elateriformia</taxon>
        <taxon>Elateroidea</taxon>
        <taxon>Lampyridae</taxon>
        <taxon>Lampyrinae</taxon>
        <taxon>Photinus</taxon>
    </lineage>
</organism>
<feature type="domain" description="PLAC" evidence="7">
    <location>
        <begin position="762"/>
        <end position="799"/>
    </location>
</feature>
<sequence>VAVALILIIMCSAKFPPTVISKQKTGYPLKIHQQFQDRLTRHKPKSEGVWSPWSSWTSCSRSCGGGVSQQIRHCVPKHTRHSSNQDNQKRHHRSKRKLGNHCIGVYRRFHLCNTQKCHRNQDFRLEQCAFFNRYPFKGRFYYWEPYLQGGEECSLNCRPTGMNFYATFNKTVIDGTSCFHPLTSTGKAAPPGTRGVCVEGQCKSVASNGVIGSIDESSEVCSACRKGSCKTISGLYTKPDLPQGYSLVTQIPAGACNIIVQQLMNTNNRIALKNSNGTFIINGEWKFSQSRSVESANTKFFYKTQDSSTKETIKATGPISNAIDILLVTQQPNPGIKYDYSLPMMIPLDEEIAPPFHPVPSQLEPRRLDVPSNSVSQHDEAKPGHNYRRKIRKRFSWKISGVSPCSKSCGGGLQTTTYTCVREHGHTPVSDKRCSHLERPIQQQIRCNTHPCAAFWGGVWSACTGSCGQGLQHFVVTCQQDRGGKPIAVHDNVCSTAKPNASSRPCKLPPCETRSDNEINQRVDSTNKVEVHEWKVGPWSQCSVSCGTGQRTRVISCPSGRCLSELRPPHAEYCDSGNCAAHGHVSPWLVSEWSHCSESCGTGTQFRLTICGIGSCEPSGKPEIERACSSDRYCVGQWFIGPWGPCSESCNGVSKQTREVMCLVKVRGQTRIANDMTCSVQEKPITERACSGQCTPKWFVGEWGVCEGPCPAGIQRREVRCMEANGAPSNLCTDPDRPILKRSCGCERKDDQMNIPSHDEPQDHTCADKIRNCHLAVQARLCQYQYYNNSCCASCRRAPQEIIE</sequence>
<dbReference type="SUPFAM" id="SSF82895">
    <property type="entry name" value="TSP-1 type 1 repeat"/>
    <property type="match status" value="7"/>
</dbReference>
<proteinExistence type="predicted"/>
<dbReference type="InParanoid" id="A0A5N4B1Q0"/>
<dbReference type="EMBL" id="VVIM01000001">
    <property type="protein sequence ID" value="KAB0803448.1"/>
    <property type="molecule type" value="Genomic_DNA"/>
</dbReference>